<comment type="caution">
    <text evidence="1">The sequence shown here is derived from an EMBL/GenBank/DDBJ whole genome shotgun (WGS) entry which is preliminary data.</text>
</comment>
<keyword evidence="2" id="KW-1185">Reference proteome</keyword>
<reference evidence="1" key="1">
    <citation type="submission" date="2023-04" db="EMBL/GenBank/DDBJ databases">
        <title>Draft Genome sequencing of Naganishia species isolated from polar environments using Oxford Nanopore Technology.</title>
        <authorList>
            <person name="Leo P."/>
            <person name="Venkateswaran K."/>
        </authorList>
    </citation>
    <scope>NUCLEOTIDE SEQUENCE</scope>
    <source>
        <strain evidence="1">MNA-CCFEE 5425</strain>
    </source>
</reference>
<gene>
    <name evidence="1" type="ORF">QFC22_006610</name>
</gene>
<protein>
    <submittedName>
        <fullName evidence="1">Uncharacterized protein</fullName>
    </submittedName>
</protein>
<proteinExistence type="predicted"/>
<name>A0ACC2WIK0_9TREE</name>
<dbReference type="EMBL" id="JASBWU010000033">
    <property type="protein sequence ID" value="KAJ9111014.1"/>
    <property type="molecule type" value="Genomic_DNA"/>
</dbReference>
<sequence>MYDNLIEIRASLRERDGEEKSAWRKAFRADFVDSFDRFHEAKRTAQRTTYTPRFIDLLHGTCSCRYFVTSRFLLCSHICGPQDVDRLYFNNVRRHRAPPFWRMEHAVMEPAERGRQANSTAISIDQQRPGENTAGGRSDMTLNEVMALENGPILQEDDVISPEAAEWLQCEADWDIFFERGRALMQRQRSAGARAVAVEDMVKEVKRSINASVSVEQNVVRTWENRSDRRHYSMR</sequence>
<evidence type="ECO:0000313" key="1">
    <source>
        <dbReference type="EMBL" id="KAJ9111014.1"/>
    </source>
</evidence>
<organism evidence="1 2">
    <name type="scientific">Naganishia vaughanmartiniae</name>
    <dbReference type="NCBI Taxonomy" id="1424756"/>
    <lineage>
        <taxon>Eukaryota</taxon>
        <taxon>Fungi</taxon>
        <taxon>Dikarya</taxon>
        <taxon>Basidiomycota</taxon>
        <taxon>Agaricomycotina</taxon>
        <taxon>Tremellomycetes</taxon>
        <taxon>Filobasidiales</taxon>
        <taxon>Filobasidiaceae</taxon>
        <taxon>Naganishia</taxon>
    </lineage>
</organism>
<evidence type="ECO:0000313" key="2">
    <source>
        <dbReference type="Proteomes" id="UP001243375"/>
    </source>
</evidence>
<accession>A0ACC2WIK0</accession>
<dbReference type="Proteomes" id="UP001243375">
    <property type="component" value="Unassembled WGS sequence"/>
</dbReference>